<evidence type="ECO:0000313" key="2">
    <source>
        <dbReference type="EMBL" id="WVZ93430.1"/>
    </source>
</evidence>
<reference evidence="2 3" key="1">
    <citation type="submission" date="2024-02" db="EMBL/GenBank/DDBJ databases">
        <title>High-quality chromosome-scale genome assembly of Pensacola bahiagrass (Paspalum notatum Flugge var. saurae).</title>
        <authorList>
            <person name="Vega J.M."/>
            <person name="Podio M."/>
            <person name="Orjuela J."/>
            <person name="Siena L.A."/>
            <person name="Pessino S.C."/>
            <person name="Combes M.C."/>
            <person name="Mariac C."/>
            <person name="Albertini E."/>
            <person name="Pupilli F."/>
            <person name="Ortiz J.P.A."/>
            <person name="Leblanc O."/>
        </authorList>
    </citation>
    <scope>NUCLEOTIDE SEQUENCE [LARGE SCALE GENOMIC DNA]</scope>
    <source>
        <strain evidence="2">R1</strain>
        <tissue evidence="2">Leaf</tissue>
    </source>
</reference>
<gene>
    <name evidence="2" type="ORF">U9M48_039408</name>
</gene>
<keyword evidence="1" id="KW-0472">Membrane</keyword>
<name>A0AAQ3XCP2_PASNO</name>
<organism evidence="2 3">
    <name type="scientific">Paspalum notatum var. saurae</name>
    <dbReference type="NCBI Taxonomy" id="547442"/>
    <lineage>
        <taxon>Eukaryota</taxon>
        <taxon>Viridiplantae</taxon>
        <taxon>Streptophyta</taxon>
        <taxon>Embryophyta</taxon>
        <taxon>Tracheophyta</taxon>
        <taxon>Spermatophyta</taxon>
        <taxon>Magnoliopsida</taxon>
        <taxon>Liliopsida</taxon>
        <taxon>Poales</taxon>
        <taxon>Poaceae</taxon>
        <taxon>PACMAD clade</taxon>
        <taxon>Panicoideae</taxon>
        <taxon>Andropogonodae</taxon>
        <taxon>Paspaleae</taxon>
        <taxon>Paspalinae</taxon>
        <taxon>Paspalum</taxon>
    </lineage>
</organism>
<keyword evidence="1" id="KW-1133">Transmembrane helix</keyword>
<sequence>MEHNKAPGPNGFLTEFYQIFWEVVKGDLMALFHDFHSRNLALFSLNFGIITLLPKCQAAVKIEQYRPICLLNVSFKIFTTVETNRINKIAQKVIRPSQSAFLTGGYILEGAMVLHETIHEMYKKNRVGTKGFSPLGCQWIQYFVSRGSVAVKVNNEIGRYFQTKKGLKQGKLLLYGGRLVLINSVLSSFAMYMMSFFEIPKDILKKLDFYRSSFFWQGDNHRKNID</sequence>
<proteinExistence type="predicted"/>
<dbReference type="InterPro" id="IPR052343">
    <property type="entry name" value="Retrotransposon-Effector_Assoc"/>
</dbReference>
<keyword evidence="1" id="KW-0812">Transmembrane</keyword>
<accession>A0AAQ3XCP2</accession>
<evidence type="ECO:0000313" key="3">
    <source>
        <dbReference type="Proteomes" id="UP001341281"/>
    </source>
</evidence>
<dbReference type="EMBL" id="CP144753">
    <property type="protein sequence ID" value="WVZ93430.1"/>
    <property type="molecule type" value="Genomic_DNA"/>
</dbReference>
<dbReference type="PANTHER" id="PTHR46890:SF41">
    <property type="entry name" value="RNA BINDING _ RNA-DIRECTED DNA POLYMERASE"/>
    <property type="match status" value="1"/>
</dbReference>
<evidence type="ECO:0008006" key="4">
    <source>
        <dbReference type="Google" id="ProtNLM"/>
    </source>
</evidence>
<dbReference type="PANTHER" id="PTHR46890">
    <property type="entry name" value="NON-LTR RETROLELEMENT REVERSE TRANSCRIPTASE-LIKE PROTEIN-RELATED"/>
    <property type="match status" value="1"/>
</dbReference>
<protein>
    <recommendedName>
        <fullName evidence="4">Reverse transcriptase</fullName>
    </recommendedName>
</protein>
<evidence type="ECO:0000256" key="1">
    <source>
        <dbReference type="SAM" id="Phobius"/>
    </source>
</evidence>
<dbReference type="AlphaFoldDB" id="A0AAQ3XCP2"/>
<feature type="transmembrane region" description="Helical" evidence="1">
    <location>
        <begin position="172"/>
        <end position="194"/>
    </location>
</feature>
<dbReference type="Proteomes" id="UP001341281">
    <property type="component" value="Chromosome 09"/>
</dbReference>
<keyword evidence="3" id="KW-1185">Reference proteome</keyword>